<gene>
    <name evidence="1" type="ORF">SAMN05660657_01481</name>
</gene>
<dbReference type="Proteomes" id="UP000199546">
    <property type="component" value="Unassembled WGS sequence"/>
</dbReference>
<evidence type="ECO:0000313" key="2">
    <source>
        <dbReference type="Proteomes" id="UP000199546"/>
    </source>
</evidence>
<protein>
    <submittedName>
        <fullName evidence="1">Uncharacterized protein</fullName>
    </submittedName>
</protein>
<proteinExistence type="predicted"/>
<reference evidence="2" key="1">
    <citation type="submission" date="2016-10" db="EMBL/GenBank/DDBJ databases">
        <authorList>
            <person name="Varghese N."/>
            <person name="Submissions S."/>
        </authorList>
    </citation>
    <scope>NUCLEOTIDE SEQUENCE [LARGE SCALE GENOMIC DNA]</scope>
    <source>
        <strain evidence="2">DSM 46136</strain>
    </source>
</reference>
<name>A0A1I6YYE0_9ACTN</name>
<organism evidence="1 2">
    <name type="scientific">Geodermatophilus amargosae</name>
    <dbReference type="NCBI Taxonomy" id="1296565"/>
    <lineage>
        <taxon>Bacteria</taxon>
        <taxon>Bacillati</taxon>
        <taxon>Actinomycetota</taxon>
        <taxon>Actinomycetes</taxon>
        <taxon>Geodermatophilales</taxon>
        <taxon>Geodermatophilaceae</taxon>
        <taxon>Geodermatophilus</taxon>
    </lineage>
</organism>
<dbReference type="AlphaFoldDB" id="A0A1I6YYE0"/>
<keyword evidence="2" id="KW-1185">Reference proteome</keyword>
<accession>A0A1I6YYE0</accession>
<sequence>MLAMAGRFDSDDRQVSVRRLSRPFSDGRQYMARCRTCGDKPYVPDLPLSSRSNLAGRPGCLLRHQHEALRYLDLHDHGASALLLDGLLQPYRDPTSQSSVRLGDVPPQVAAQALALMPVEDVSARLNFGQPPMTWLVEQAKDLSGCLVGALRRAFVRFDGIRVPAGNAGALLERAAAWGVTDNVSAALDVASAQAWTSWTVQQPRWTAPAGALREADLPAGVAVVGLWWS</sequence>
<dbReference type="EMBL" id="FPBA01000004">
    <property type="protein sequence ID" value="SFT55437.1"/>
    <property type="molecule type" value="Genomic_DNA"/>
</dbReference>
<evidence type="ECO:0000313" key="1">
    <source>
        <dbReference type="EMBL" id="SFT55437.1"/>
    </source>
</evidence>